<dbReference type="AlphaFoldDB" id="C5D4K2"/>
<dbReference type="SUPFAM" id="SSF54593">
    <property type="entry name" value="Glyoxalase/Bleomycin resistance protein/Dihydroxybiphenyl dioxygenase"/>
    <property type="match status" value="1"/>
</dbReference>
<dbReference type="InterPro" id="IPR025870">
    <property type="entry name" value="Glyoxalase-like_dom"/>
</dbReference>
<proteinExistence type="predicted"/>
<dbReference type="PANTHER" id="PTHR40265">
    <property type="entry name" value="BLL2707 PROTEIN"/>
    <property type="match status" value="1"/>
</dbReference>
<dbReference type="InterPro" id="IPR029068">
    <property type="entry name" value="Glyas_Bleomycin-R_OHBP_Dase"/>
</dbReference>
<dbReference type="STRING" id="471223.GWCH70_0283"/>
<dbReference type="Gene3D" id="3.10.180.10">
    <property type="entry name" value="2,3-Dihydroxybiphenyl 1,2-Dioxygenase, domain 1"/>
    <property type="match status" value="1"/>
</dbReference>
<dbReference type="Pfam" id="PF13468">
    <property type="entry name" value="Glyoxalase_3"/>
    <property type="match status" value="1"/>
</dbReference>
<dbReference type="KEGG" id="gwc:GWCH70_0283"/>
<sequence length="267" mass="30350">MQAHGFSRWVVDYTEKPEEAKTAFQLIGFHAINGGKHSSWGTYNCLNYFTELRYIEWIGFTDFDQAKTSDNVLIQQIVADSYKGEGFSQLAFRTDDIYSVIAHIQAKGLKPIGPFSGSRKREDGKVLSWSMLFIEDKQDDTCRYPFFIQWGEPEEARATEMAPLMQHSIGTPSLSYIGINVSRLDESLQKYCHLFDVPRQSVMESNDEFGAYSEFPIGNIAIRLYEAKSLTAPIDHALINRPFLCGITGMPENKTVHIKNGVYQFTV</sequence>
<reference evidence="2" key="1">
    <citation type="submission" date="2009-06" db="EMBL/GenBank/DDBJ databases">
        <title>Complete sequence of chromosome of Geopacillus sp. WCH70.</title>
        <authorList>
            <consortium name="US DOE Joint Genome Institute"/>
            <person name="Lucas S."/>
            <person name="Copeland A."/>
            <person name="Lapidus A."/>
            <person name="Glavina del Rio T."/>
            <person name="Dalin E."/>
            <person name="Tice H."/>
            <person name="Bruce D."/>
            <person name="Goodwin L."/>
            <person name="Pitluck S."/>
            <person name="Chertkov O."/>
            <person name="Brettin T."/>
            <person name="Detter J.C."/>
            <person name="Han C."/>
            <person name="Larimer F."/>
            <person name="Land M."/>
            <person name="Hauser L."/>
            <person name="Kyrpides N."/>
            <person name="Mikhailova N."/>
            <person name="Brumm P."/>
            <person name="Mead D.A."/>
            <person name="Richardson P."/>
        </authorList>
    </citation>
    <scope>NUCLEOTIDE SEQUENCE [LARGE SCALE GENOMIC DNA]</scope>
    <source>
        <strain evidence="2">WCH70</strain>
    </source>
</reference>
<gene>
    <name evidence="2" type="ordered locus">GWCH70_0283</name>
</gene>
<dbReference type="PANTHER" id="PTHR40265:SF1">
    <property type="entry name" value="GLYOXALASE-LIKE DOMAIN-CONTAINING PROTEIN"/>
    <property type="match status" value="1"/>
</dbReference>
<evidence type="ECO:0000259" key="1">
    <source>
        <dbReference type="Pfam" id="PF13468"/>
    </source>
</evidence>
<evidence type="ECO:0000313" key="2">
    <source>
        <dbReference type="EMBL" id="ACS23210.1"/>
    </source>
</evidence>
<dbReference type="OrthoDB" id="9111355at2"/>
<dbReference type="HOGENOM" id="CLU_094158_0_0_9"/>
<dbReference type="eggNOG" id="COG0346">
    <property type="taxonomic scope" value="Bacteria"/>
</dbReference>
<feature type="domain" description="Glyoxalase-like" evidence="1">
    <location>
        <begin position="13"/>
        <end position="192"/>
    </location>
</feature>
<name>C5D4K2_GEOSW</name>
<organism evidence="2">
    <name type="scientific">Geobacillus sp. (strain WCH70)</name>
    <dbReference type="NCBI Taxonomy" id="471223"/>
    <lineage>
        <taxon>Bacteria</taxon>
        <taxon>Bacillati</taxon>
        <taxon>Bacillota</taxon>
        <taxon>Bacilli</taxon>
        <taxon>Bacillales</taxon>
        <taxon>Anoxybacillaceae</taxon>
        <taxon>Geobacillus</taxon>
    </lineage>
</organism>
<protein>
    <recommendedName>
        <fullName evidence="1">Glyoxalase-like domain-containing protein</fullName>
    </recommendedName>
</protein>
<dbReference type="EMBL" id="CP001638">
    <property type="protein sequence ID" value="ACS23210.1"/>
    <property type="molecule type" value="Genomic_DNA"/>
</dbReference>
<accession>C5D4K2</accession>